<dbReference type="Pfam" id="PF00931">
    <property type="entry name" value="NB-ARC"/>
    <property type="match status" value="1"/>
</dbReference>
<dbReference type="InterPro" id="IPR002182">
    <property type="entry name" value="NB-ARC"/>
</dbReference>
<evidence type="ECO:0000313" key="12">
    <source>
        <dbReference type="EMBL" id="NMF61178.1"/>
    </source>
</evidence>
<keyword evidence="3" id="KW-0963">Cytoplasm</keyword>
<evidence type="ECO:0000256" key="8">
    <source>
        <dbReference type="ARBA" id="ARBA00023175"/>
    </source>
</evidence>
<dbReference type="InterPro" id="IPR019734">
    <property type="entry name" value="TPR_rpt"/>
</dbReference>
<feature type="domain" description="NB-ARC" evidence="11">
    <location>
        <begin position="119"/>
        <end position="282"/>
    </location>
</feature>
<dbReference type="Gene3D" id="3.40.50.300">
    <property type="entry name" value="P-loop containing nucleotide triphosphate hydrolases"/>
    <property type="match status" value="1"/>
</dbReference>
<feature type="repeat" description="TPR" evidence="10">
    <location>
        <begin position="620"/>
        <end position="653"/>
    </location>
</feature>
<name>A0ABX1LY96_9CYAN</name>
<dbReference type="Gene3D" id="1.10.8.430">
    <property type="entry name" value="Helical domain of apoptotic protease-activating factors"/>
    <property type="match status" value="1"/>
</dbReference>
<sequence>MSDLITQLCQLTAEILQDNPHADVARLVGLVKQGIDANSHLGEAIQGDRQLIQINEGNAKGFQTLVTGGIANIGIHLNDVNRETLQEVLQEALGALLKSLQKQIPSNVRQGSKNFVGREEELAEIHSKLQAGQGVIVCAVEGMGGVGKTELALQYATRYQQEYVARYWLSLREIGLAMAVVTMASPYLDLPESMKSASLDEQAAWYWQNWLPETGKLLVILDDVPKAESIPDLAMPIDPRVRVLVTTRERELNVGFESVPLDVLSEEKALELLRKIVGAAKVDKELVTVKEICNTLGYLPLGLELIGEYLSKNRFLTFAKLQERLNLADESIARERKYRFYAHRGVEAAIQLSWDDISAGSQRVAMLLGLFAPVEILWELVAEIGASAKITEVELNEARGQLDSLHLIQPIDEECEFYKIHTLVREFFRAKLLNAEENHQFRQAFVTSLLTIAKEIPQSPTRDLIARVSPAIPHLDILSREMLGDIPSLEEDLYWAFTGTARFYAGQGFYVLAEDPYQRCLKATQELLGENHSDIAGSINNLALLYSSQGRYEEAEPLLKQALSLMQELLGKRHPDVANSMNNLALLYSSQGRYEEAELLYKQALSLMQDLLGERHPDVANGMNNLAMLYDWQGRYAEAEPLYKQALSLMQELLGERHPDVATNINNLAMLYSSQGRYEEAEPLLKQALSLMQELLGEYHPSVATSMNNLAMLYSSQRRYEEAEPLLKQALSMRQELLGERHPNVATSINNLAELYRSQGRYEEAEPLLKQALSMRQELLGERHPNVANSMNNLALLYSSQGRYEEANPLLKQALSMRQELLGENHPNVAQSLFNLAVLYHKMQRYSEAMTSIQSAIHIYEQTLGIEHSHTKDAMSWLPPIRAALNSNLDFSNQKLW</sequence>
<keyword evidence="6 10" id="KW-0802">TPR repeat</keyword>
<proteinExistence type="inferred from homology"/>
<dbReference type="PRINTS" id="PR00381">
    <property type="entry name" value="KINESINLIGHT"/>
</dbReference>
<dbReference type="SUPFAM" id="SSF52540">
    <property type="entry name" value="P-loop containing nucleoside triphosphate hydrolases"/>
    <property type="match status" value="1"/>
</dbReference>
<organism evidence="12 13">
    <name type="scientific">Pseudanabaena yagii GIHE-NHR1</name>
    <dbReference type="NCBI Taxonomy" id="2722753"/>
    <lineage>
        <taxon>Bacteria</taxon>
        <taxon>Bacillati</taxon>
        <taxon>Cyanobacteriota</taxon>
        <taxon>Cyanophyceae</taxon>
        <taxon>Pseudanabaenales</taxon>
        <taxon>Pseudanabaenaceae</taxon>
        <taxon>Pseudanabaena</taxon>
        <taxon>Pseudanabaena yagii</taxon>
    </lineage>
</organism>
<dbReference type="InterPro" id="IPR027417">
    <property type="entry name" value="P-loop_NTPase"/>
</dbReference>
<protein>
    <submittedName>
        <fullName evidence="12">Tetratricopeptide repeat protein</fullName>
    </submittedName>
</protein>
<keyword evidence="13" id="KW-1185">Reference proteome</keyword>
<comment type="subcellular location">
    <subcellularLocation>
        <location evidence="1">Cytoplasm</location>
        <location evidence="1">Cytoskeleton</location>
    </subcellularLocation>
</comment>
<evidence type="ECO:0000256" key="3">
    <source>
        <dbReference type="ARBA" id="ARBA00022490"/>
    </source>
</evidence>
<dbReference type="PANTHER" id="PTHR45783">
    <property type="entry name" value="KINESIN LIGHT CHAIN"/>
    <property type="match status" value="1"/>
</dbReference>
<comment type="similarity">
    <text evidence="2">Belongs to the kinesin light chain family.</text>
</comment>
<evidence type="ECO:0000256" key="1">
    <source>
        <dbReference type="ARBA" id="ARBA00004245"/>
    </source>
</evidence>
<comment type="caution">
    <text evidence="12">The sequence shown here is derived from an EMBL/GenBank/DDBJ whole genome shotgun (WGS) entry which is preliminary data.</text>
</comment>
<dbReference type="InterPro" id="IPR011990">
    <property type="entry name" value="TPR-like_helical_dom_sf"/>
</dbReference>
<feature type="repeat" description="TPR" evidence="10">
    <location>
        <begin position="788"/>
        <end position="821"/>
    </location>
</feature>
<dbReference type="Pfam" id="PF13424">
    <property type="entry name" value="TPR_12"/>
    <property type="match status" value="3"/>
</dbReference>
<evidence type="ECO:0000313" key="13">
    <source>
        <dbReference type="Proteomes" id="UP000738376"/>
    </source>
</evidence>
<keyword evidence="7" id="KW-0175">Coiled coil</keyword>
<dbReference type="SMART" id="SM00028">
    <property type="entry name" value="TPR"/>
    <property type="match status" value="9"/>
</dbReference>
<evidence type="ECO:0000256" key="10">
    <source>
        <dbReference type="PROSITE-ProRule" id="PRU00339"/>
    </source>
</evidence>
<dbReference type="PANTHER" id="PTHR45783:SF3">
    <property type="entry name" value="KINESIN LIGHT CHAIN"/>
    <property type="match status" value="1"/>
</dbReference>
<evidence type="ECO:0000256" key="4">
    <source>
        <dbReference type="ARBA" id="ARBA00022701"/>
    </source>
</evidence>
<keyword evidence="5" id="KW-0677">Repeat</keyword>
<evidence type="ECO:0000256" key="7">
    <source>
        <dbReference type="ARBA" id="ARBA00023054"/>
    </source>
</evidence>
<feature type="repeat" description="TPR" evidence="10">
    <location>
        <begin position="704"/>
        <end position="737"/>
    </location>
</feature>
<dbReference type="PROSITE" id="PS50005">
    <property type="entry name" value="TPR"/>
    <property type="match status" value="8"/>
</dbReference>
<keyword evidence="9" id="KW-0206">Cytoskeleton</keyword>
<dbReference type="EMBL" id="JAAVJL010000007">
    <property type="protein sequence ID" value="NMF61178.1"/>
    <property type="molecule type" value="Genomic_DNA"/>
</dbReference>
<feature type="repeat" description="TPR" evidence="10">
    <location>
        <begin position="536"/>
        <end position="569"/>
    </location>
</feature>
<reference evidence="12 13" key="1">
    <citation type="submission" date="2020-03" db="EMBL/GenBank/DDBJ databases">
        <title>Draft Genome Sequence of 2-Methylisoborneol Producing Pseudanabaena yagii Strain GIHE-NHR1 Isolated from North Han River in South Korea.</title>
        <authorList>
            <person name="Jeong J."/>
        </authorList>
    </citation>
    <scope>NUCLEOTIDE SEQUENCE [LARGE SCALE GENOMIC DNA]</scope>
    <source>
        <strain evidence="12 13">GIHE-NHR1</strain>
    </source>
</reference>
<evidence type="ECO:0000256" key="9">
    <source>
        <dbReference type="ARBA" id="ARBA00023212"/>
    </source>
</evidence>
<evidence type="ECO:0000259" key="11">
    <source>
        <dbReference type="Pfam" id="PF00931"/>
    </source>
</evidence>
<gene>
    <name evidence="12" type="ORF">HC246_24930</name>
</gene>
<dbReference type="Gene3D" id="1.25.40.10">
    <property type="entry name" value="Tetratricopeptide repeat domain"/>
    <property type="match status" value="4"/>
</dbReference>
<evidence type="ECO:0000256" key="5">
    <source>
        <dbReference type="ARBA" id="ARBA00022737"/>
    </source>
</evidence>
<evidence type="ECO:0000256" key="6">
    <source>
        <dbReference type="ARBA" id="ARBA00022803"/>
    </source>
</evidence>
<dbReference type="InterPro" id="IPR042197">
    <property type="entry name" value="Apaf_helical"/>
</dbReference>
<evidence type="ECO:0000256" key="2">
    <source>
        <dbReference type="ARBA" id="ARBA00009622"/>
    </source>
</evidence>
<keyword evidence="8" id="KW-0505">Motor protein</keyword>
<dbReference type="RefSeq" id="WP_169366123.1">
    <property type="nucleotide sequence ID" value="NZ_JAAVJL010000007.1"/>
</dbReference>
<feature type="repeat" description="TPR" evidence="10">
    <location>
        <begin position="578"/>
        <end position="611"/>
    </location>
</feature>
<accession>A0ABX1LY96</accession>
<dbReference type="InterPro" id="IPR002151">
    <property type="entry name" value="Kinesin_light"/>
</dbReference>
<dbReference type="SUPFAM" id="SSF48452">
    <property type="entry name" value="TPR-like"/>
    <property type="match status" value="2"/>
</dbReference>
<keyword evidence="4" id="KW-0493">Microtubule</keyword>
<feature type="repeat" description="TPR" evidence="10">
    <location>
        <begin position="746"/>
        <end position="779"/>
    </location>
</feature>
<dbReference type="Proteomes" id="UP000738376">
    <property type="component" value="Unassembled WGS sequence"/>
</dbReference>
<feature type="repeat" description="TPR" evidence="10">
    <location>
        <begin position="662"/>
        <end position="695"/>
    </location>
</feature>
<dbReference type="Pfam" id="PF13374">
    <property type="entry name" value="TPR_10"/>
    <property type="match status" value="2"/>
</dbReference>
<feature type="repeat" description="TPR" evidence="10">
    <location>
        <begin position="830"/>
        <end position="863"/>
    </location>
</feature>